<name>A0A4S8PRV8_9HYPH</name>
<dbReference type="InterPro" id="IPR035965">
    <property type="entry name" value="PAS-like_dom_sf"/>
</dbReference>
<dbReference type="PANTHER" id="PTHR43711:SF26">
    <property type="entry name" value="SENSOR HISTIDINE KINASE RCSC"/>
    <property type="match status" value="1"/>
</dbReference>
<dbReference type="GO" id="GO:0000155">
    <property type="term" value="F:phosphorelay sensor kinase activity"/>
    <property type="evidence" value="ECO:0007669"/>
    <property type="project" value="InterPro"/>
</dbReference>
<sequence>MQALTWNTLPPWALLASRDMLRAAIPERRLGDTLKEVLAVLTSLPQLDLSDMAAIYIREAGQDRQRLFHHNTADQMDLPIDLPLGARMPDCIAEREDLIPYWIPISITGDPDFGTVAFFSRTERPINMESLMALRLLAQELAPIIQQRTGCTASLIDMVELSTDEIYIFDPLRFTISRTNATASVRTGYSAEALTGMTPASLKVGISELDYRAKLMPLVEGSTRSVTFDAIQRRRNGTVYPVKVHVWRIRGPSSDLFAEVAIATADQRKAFGLLEQVFDAIPGGIGVFDNRSRLLMANRRLYDLMNIPPELFPPGSKFEDILRYNASRGEWGDGDPEAMVRERIEQAALGLPYSFERERKSGKVLAVRSEPLSNGGYVLSYTDITLRKRAEKELIRNRDELEKTVRQRTAEIAAQAAALEEALQQEKNINAMQRQFVAMTSHEFRTPLAIIDGAAQRIQRKKGEMEAAFLSEKTQQVRSAVARMVVLMESFLSAGRMDTGKIELSLVDCSLHKLIEQAIKRQKLSSQHHRFDAEIEALPPVIRCDALAISQVLTNLLSNAVKYAPRAPDITIRGWEEDGFVFLSVRDEGVGIDAEDVPKLFQPYFRARTSTGIAGTGIGLSLVKQIVVLHDGDIFVESERGKGTCFTLVLPIQGPAIPETAQPAPEVSAA</sequence>
<dbReference type="RefSeq" id="WP_136542255.1">
    <property type="nucleotide sequence ID" value="NZ_STGU01000009.1"/>
</dbReference>
<dbReference type="Gene3D" id="1.10.287.130">
    <property type="match status" value="1"/>
</dbReference>
<keyword evidence="7" id="KW-0175">Coiled coil</keyword>
<dbReference type="Proteomes" id="UP000307378">
    <property type="component" value="Unassembled WGS sequence"/>
</dbReference>
<evidence type="ECO:0000313" key="9">
    <source>
        <dbReference type="EMBL" id="THV34023.1"/>
    </source>
</evidence>
<evidence type="ECO:0000256" key="4">
    <source>
        <dbReference type="ARBA" id="ARBA00022679"/>
    </source>
</evidence>
<evidence type="ECO:0000256" key="5">
    <source>
        <dbReference type="ARBA" id="ARBA00022777"/>
    </source>
</evidence>
<dbReference type="SUPFAM" id="SSF55874">
    <property type="entry name" value="ATPase domain of HSP90 chaperone/DNA topoisomerase II/histidine kinase"/>
    <property type="match status" value="1"/>
</dbReference>
<dbReference type="InterPro" id="IPR036097">
    <property type="entry name" value="HisK_dim/P_sf"/>
</dbReference>
<feature type="coiled-coil region" evidence="7">
    <location>
        <begin position="387"/>
        <end position="435"/>
    </location>
</feature>
<dbReference type="InterPro" id="IPR003594">
    <property type="entry name" value="HATPase_dom"/>
</dbReference>
<dbReference type="Pfam" id="PF12860">
    <property type="entry name" value="PAS_7"/>
    <property type="match status" value="1"/>
</dbReference>
<feature type="domain" description="Histidine kinase" evidence="8">
    <location>
        <begin position="439"/>
        <end position="654"/>
    </location>
</feature>
<gene>
    <name evidence="9" type="ORF">FAA86_16325</name>
</gene>
<evidence type="ECO:0000256" key="6">
    <source>
        <dbReference type="ARBA" id="ARBA00023012"/>
    </source>
</evidence>
<evidence type="ECO:0000259" key="8">
    <source>
        <dbReference type="PROSITE" id="PS50109"/>
    </source>
</evidence>
<evidence type="ECO:0000256" key="3">
    <source>
        <dbReference type="ARBA" id="ARBA00022553"/>
    </source>
</evidence>
<dbReference type="InterPro" id="IPR005467">
    <property type="entry name" value="His_kinase_dom"/>
</dbReference>
<dbReference type="Pfam" id="PF00512">
    <property type="entry name" value="HisKA"/>
    <property type="match status" value="1"/>
</dbReference>
<comment type="caution">
    <text evidence="9">The sequence shown here is derived from an EMBL/GenBank/DDBJ whole genome shotgun (WGS) entry which is preliminary data.</text>
</comment>
<proteinExistence type="predicted"/>
<dbReference type="PANTHER" id="PTHR43711">
    <property type="entry name" value="TWO-COMPONENT HISTIDINE KINASE"/>
    <property type="match status" value="1"/>
</dbReference>
<accession>A0A4S8PRV8</accession>
<dbReference type="PROSITE" id="PS50109">
    <property type="entry name" value="HIS_KIN"/>
    <property type="match status" value="1"/>
</dbReference>
<evidence type="ECO:0000313" key="10">
    <source>
        <dbReference type="Proteomes" id="UP000307378"/>
    </source>
</evidence>
<dbReference type="NCBIfam" id="TIGR00229">
    <property type="entry name" value="sensory_box"/>
    <property type="match status" value="1"/>
</dbReference>
<dbReference type="InterPro" id="IPR003661">
    <property type="entry name" value="HisK_dim/P_dom"/>
</dbReference>
<dbReference type="FunFam" id="3.30.565.10:FF:000006">
    <property type="entry name" value="Sensor histidine kinase WalK"/>
    <property type="match status" value="1"/>
</dbReference>
<protein>
    <recommendedName>
        <fullName evidence="2">histidine kinase</fullName>
        <ecNumber evidence="2">2.7.13.3</ecNumber>
    </recommendedName>
</protein>
<dbReference type="InterPro" id="IPR000014">
    <property type="entry name" value="PAS"/>
</dbReference>
<dbReference type="PRINTS" id="PR00344">
    <property type="entry name" value="BCTRLSENSOR"/>
</dbReference>
<dbReference type="CDD" id="cd00082">
    <property type="entry name" value="HisKA"/>
    <property type="match status" value="1"/>
</dbReference>
<organism evidence="9 10">
    <name type="scientific">Rhizobium rosettiformans W3</name>
    <dbReference type="NCBI Taxonomy" id="538378"/>
    <lineage>
        <taxon>Bacteria</taxon>
        <taxon>Pseudomonadati</taxon>
        <taxon>Pseudomonadota</taxon>
        <taxon>Alphaproteobacteria</taxon>
        <taxon>Hyphomicrobiales</taxon>
        <taxon>Rhizobiaceae</taxon>
        <taxon>Rhizobium/Agrobacterium group</taxon>
        <taxon>Rhizobium</taxon>
    </lineage>
</organism>
<dbReference type="InterPro" id="IPR036890">
    <property type="entry name" value="HATPase_C_sf"/>
</dbReference>
<dbReference type="Gene3D" id="3.30.450.20">
    <property type="entry name" value="PAS domain"/>
    <property type="match status" value="2"/>
</dbReference>
<dbReference type="SUPFAM" id="SSF55785">
    <property type="entry name" value="PYP-like sensor domain (PAS domain)"/>
    <property type="match status" value="2"/>
</dbReference>
<reference evidence="9 10" key="1">
    <citation type="submission" date="2019-04" db="EMBL/GenBank/DDBJ databases">
        <title>genome sequence of strain W3.</title>
        <authorList>
            <person name="Gao J."/>
            <person name="Sun J."/>
        </authorList>
    </citation>
    <scope>NUCLEOTIDE SEQUENCE [LARGE SCALE GENOMIC DNA]</scope>
    <source>
        <strain evidence="9 10">W3</strain>
    </source>
</reference>
<dbReference type="Pfam" id="PF02518">
    <property type="entry name" value="HATPase_c"/>
    <property type="match status" value="1"/>
</dbReference>
<keyword evidence="3" id="KW-0597">Phosphoprotein</keyword>
<dbReference type="InterPro" id="IPR050736">
    <property type="entry name" value="Sensor_HK_Regulatory"/>
</dbReference>
<dbReference type="SUPFAM" id="SSF47384">
    <property type="entry name" value="Homodimeric domain of signal transducing histidine kinase"/>
    <property type="match status" value="1"/>
</dbReference>
<keyword evidence="6" id="KW-0902">Two-component regulatory system</keyword>
<evidence type="ECO:0000256" key="7">
    <source>
        <dbReference type="SAM" id="Coils"/>
    </source>
</evidence>
<evidence type="ECO:0000256" key="2">
    <source>
        <dbReference type="ARBA" id="ARBA00012438"/>
    </source>
</evidence>
<keyword evidence="5" id="KW-0418">Kinase</keyword>
<evidence type="ECO:0000256" key="1">
    <source>
        <dbReference type="ARBA" id="ARBA00000085"/>
    </source>
</evidence>
<dbReference type="InterPro" id="IPR004358">
    <property type="entry name" value="Sig_transdc_His_kin-like_C"/>
</dbReference>
<comment type="catalytic activity">
    <reaction evidence="1">
        <text>ATP + protein L-histidine = ADP + protein N-phospho-L-histidine.</text>
        <dbReference type="EC" id="2.7.13.3"/>
    </reaction>
</comment>
<dbReference type="Gene3D" id="3.30.565.10">
    <property type="entry name" value="Histidine kinase-like ATPase, C-terminal domain"/>
    <property type="match status" value="1"/>
</dbReference>
<dbReference type="EMBL" id="STGU01000009">
    <property type="protein sequence ID" value="THV34023.1"/>
    <property type="molecule type" value="Genomic_DNA"/>
</dbReference>
<keyword evidence="4" id="KW-0808">Transferase</keyword>
<dbReference type="AlphaFoldDB" id="A0A4S8PRV8"/>
<dbReference type="SMART" id="SM00388">
    <property type="entry name" value="HisKA"/>
    <property type="match status" value="1"/>
</dbReference>
<dbReference type="EC" id="2.7.13.3" evidence="2"/>
<dbReference type="SMART" id="SM00387">
    <property type="entry name" value="HATPase_c"/>
    <property type="match status" value="1"/>
</dbReference>